<evidence type="ECO:0000259" key="2">
    <source>
        <dbReference type="PROSITE" id="PS50125"/>
    </source>
</evidence>
<feature type="transmembrane region" description="Helical" evidence="1">
    <location>
        <begin position="55"/>
        <end position="72"/>
    </location>
</feature>
<keyword evidence="1" id="KW-0472">Membrane</keyword>
<dbReference type="PROSITE" id="PS50125">
    <property type="entry name" value="GUANYLATE_CYCLASE_2"/>
    <property type="match status" value="1"/>
</dbReference>
<dbReference type="Gene3D" id="3.30.70.1230">
    <property type="entry name" value="Nucleotide cyclase"/>
    <property type="match status" value="1"/>
</dbReference>
<dbReference type="CDD" id="cd07302">
    <property type="entry name" value="CHD"/>
    <property type="match status" value="1"/>
</dbReference>
<dbReference type="SUPFAM" id="SSF55073">
    <property type="entry name" value="Nucleotide cyclase"/>
    <property type="match status" value="1"/>
</dbReference>
<gene>
    <name evidence="3" type="ORF">ACFOY0_02430</name>
</gene>
<dbReference type="Pfam" id="PF00211">
    <property type="entry name" value="Guanylate_cyc"/>
    <property type="match status" value="1"/>
</dbReference>
<accession>A0ABV8VZG7</accession>
<dbReference type="Proteomes" id="UP001595719">
    <property type="component" value="Unassembled WGS sequence"/>
</dbReference>
<dbReference type="EMBL" id="JBHSCO010000001">
    <property type="protein sequence ID" value="MFC4389841.1"/>
    <property type="molecule type" value="Genomic_DNA"/>
</dbReference>
<proteinExistence type="predicted"/>
<organism evidence="3 4">
    <name type="scientific">Flavobacterium quisquiliarum</name>
    <dbReference type="NCBI Taxonomy" id="1834436"/>
    <lineage>
        <taxon>Bacteria</taxon>
        <taxon>Pseudomonadati</taxon>
        <taxon>Bacteroidota</taxon>
        <taxon>Flavobacteriia</taxon>
        <taxon>Flavobacteriales</taxon>
        <taxon>Flavobacteriaceae</taxon>
        <taxon>Flavobacterium</taxon>
    </lineage>
</organism>
<feature type="domain" description="Guanylate cyclase" evidence="2">
    <location>
        <begin position="177"/>
        <end position="306"/>
    </location>
</feature>
<dbReference type="RefSeq" id="WP_179003625.1">
    <property type="nucleotide sequence ID" value="NZ_JBHSCO010000001.1"/>
</dbReference>
<keyword evidence="4" id="KW-1185">Reference proteome</keyword>
<keyword evidence="1" id="KW-0812">Transmembrane</keyword>
<protein>
    <submittedName>
        <fullName evidence="3">Adenylate/guanylate cyclase domain-containing protein</fullName>
    </submittedName>
</protein>
<evidence type="ECO:0000256" key="1">
    <source>
        <dbReference type="SAM" id="Phobius"/>
    </source>
</evidence>
<feature type="transmembrane region" description="Helical" evidence="1">
    <location>
        <begin position="135"/>
        <end position="161"/>
    </location>
</feature>
<feature type="transmembrane region" description="Helical" evidence="1">
    <location>
        <begin position="92"/>
        <end position="114"/>
    </location>
</feature>
<evidence type="ECO:0000313" key="3">
    <source>
        <dbReference type="EMBL" id="MFC4389841.1"/>
    </source>
</evidence>
<dbReference type="InterPro" id="IPR001054">
    <property type="entry name" value="A/G_cyclase"/>
</dbReference>
<comment type="caution">
    <text evidence="3">The sequence shown here is derived from an EMBL/GenBank/DDBJ whole genome shotgun (WGS) entry which is preliminary data.</text>
</comment>
<evidence type="ECO:0000313" key="4">
    <source>
        <dbReference type="Proteomes" id="UP001595719"/>
    </source>
</evidence>
<keyword evidence="1" id="KW-1133">Transmembrane helix</keyword>
<sequence length="358" mass="41051">MAIFIWKINPIMELPKLSFYKKYNLIFKAIIAGGILGLLYTAITDSGSENIGLKLVLGLIIGISFGLVVVTFEKYFIYLNQYSFVKAMLLKAVIYSISILIFLLFFVVLFTSILEHIALQEAFNQYIYKRLSGDFIFSLGASVFLILFLEISSLLSTGFFFNYFTGKYHRPIQEERIFMFVDVKSSTTLAEQLGDILYSGLLQDLFNDFTDAILASRAEVYQYAGDEIILTWKSAAGIKENRCLYCFYLLKESIQKRQDYYLKTYNIFPKFKAGMHIGTAVTTWVGKVKKEIVYHGDLLNTTSRIQCKCNELNHDFVISESMRNAVLVDQSILYIQQGEIELRGKAKPLQLFTVDFKI</sequence>
<name>A0ABV8VZG7_9FLAO</name>
<dbReference type="InterPro" id="IPR029787">
    <property type="entry name" value="Nucleotide_cyclase"/>
</dbReference>
<reference evidence="4" key="1">
    <citation type="journal article" date="2019" name="Int. J. Syst. Evol. Microbiol.">
        <title>The Global Catalogue of Microorganisms (GCM) 10K type strain sequencing project: providing services to taxonomists for standard genome sequencing and annotation.</title>
        <authorList>
            <consortium name="The Broad Institute Genomics Platform"/>
            <consortium name="The Broad Institute Genome Sequencing Center for Infectious Disease"/>
            <person name="Wu L."/>
            <person name="Ma J."/>
        </authorList>
    </citation>
    <scope>NUCLEOTIDE SEQUENCE [LARGE SCALE GENOMIC DNA]</scope>
    <source>
        <strain evidence="4">CGMCC 1.15345</strain>
    </source>
</reference>
<feature type="transmembrane region" description="Helical" evidence="1">
    <location>
        <begin position="25"/>
        <end position="43"/>
    </location>
</feature>